<dbReference type="Proteomes" id="UP000313359">
    <property type="component" value="Unassembled WGS sequence"/>
</dbReference>
<feature type="domain" description="HMG box" evidence="5">
    <location>
        <begin position="54"/>
        <end position="123"/>
    </location>
</feature>
<evidence type="ECO:0000313" key="6">
    <source>
        <dbReference type="EMBL" id="RPD58439.1"/>
    </source>
</evidence>
<dbReference type="GO" id="GO:0005634">
    <property type="term" value="C:nucleus"/>
    <property type="evidence" value="ECO:0007669"/>
    <property type="project" value="UniProtKB-UniRule"/>
</dbReference>
<dbReference type="InterPro" id="IPR036910">
    <property type="entry name" value="HMG_box_dom_sf"/>
</dbReference>
<dbReference type="CDD" id="cd01389">
    <property type="entry name" value="HMG-box_ROX1-like"/>
    <property type="match status" value="1"/>
</dbReference>
<evidence type="ECO:0000256" key="3">
    <source>
        <dbReference type="PROSITE-ProRule" id="PRU00267"/>
    </source>
</evidence>
<evidence type="ECO:0000259" key="5">
    <source>
        <dbReference type="PROSITE" id="PS50118"/>
    </source>
</evidence>
<dbReference type="PANTHER" id="PTHR45789:SF2">
    <property type="entry name" value="FI18025P1"/>
    <property type="match status" value="1"/>
</dbReference>
<feature type="DNA-binding region" description="HMG box" evidence="3">
    <location>
        <begin position="54"/>
        <end position="123"/>
    </location>
</feature>
<accession>A0A5C2S5V5</accession>
<sequence>PTATTSHDDTPYLPADDVGEPEVDSDSPPLRPSSIRSLPTQRSSHSRKRDPDYVPRPPNAFMIFRSELWSKEKIKATVERDHRQISRIAGQLWNQLSPAQRAPYHAKADEAKRLHAITYPNYKYTPVYRKDRGVKRKAKLDHSEKIHRCQQVARLMQRGFLGDDLEKELNKPVTAGSDDYESDESDEYVEGPRRKKARKSSAKVMAPPRSRPPRLAKAHVKYEPDHDQDSISPALYDMPPTSSNVEVDGFVATADIPEFSLGAPAYNREVRTPP</sequence>
<dbReference type="SUPFAM" id="SSF47095">
    <property type="entry name" value="HMG-box"/>
    <property type="match status" value="1"/>
</dbReference>
<evidence type="ECO:0000256" key="1">
    <source>
        <dbReference type="ARBA" id="ARBA00023125"/>
    </source>
</evidence>
<feature type="region of interest" description="Disordered" evidence="4">
    <location>
        <begin position="1"/>
        <end position="57"/>
    </location>
</feature>
<dbReference type="Pfam" id="PF00505">
    <property type="entry name" value="HMG_box"/>
    <property type="match status" value="1"/>
</dbReference>
<feature type="compositionally biased region" description="Basic and acidic residues" evidence="4">
    <location>
        <begin position="220"/>
        <end position="229"/>
    </location>
</feature>
<organism evidence="6 7">
    <name type="scientific">Lentinus tigrinus ALCF2SS1-6</name>
    <dbReference type="NCBI Taxonomy" id="1328759"/>
    <lineage>
        <taxon>Eukaryota</taxon>
        <taxon>Fungi</taxon>
        <taxon>Dikarya</taxon>
        <taxon>Basidiomycota</taxon>
        <taxon>Agaricomycotina</taxon>
        <taxon>Agaricomycetes</taxon>
        <taxon>Polyporales</taxon>
        <taxon>Polyporaceae</taxon>
        <taxon>Lentinus</taxon>
    </lineage>
</organism>
<evidence type="ECO:0000256" key="4">
    <source>
        <dbReference type="SAM" id="MobiDB-lite"/>
    </source>
</evidence>
<dbReference type="STRING" id="1328759.A0A5C2S5V5"/>
<proteinExistence type="predicted"/>
<evidence type="ECO:0000256" key="2">
    <source>
        <dbReference type="ARBA" id="ARBA00023242"/>
    </source>
</evidence>
<dbReference type="EMBL" id="ML122275">
    <property type="protein sequence ID" value="RPD58439.1"/>
    <property type="molecule type" value="Genomic_DNA"/>
</dbReference>
<dbReference type="OrthoDB" id="6247875at2759"/>
<dbReference type="PROSITE" id="PS50118">
    <property type="entry name" value="HMG_BOX_2"/>
    <property type="match status" value="1"/>
</dbReference>
<keyword evidence="2 3" id="KW-0539">Nucleus</keyword>
<dbReference type="GO" id="GO:0000981">
    <property type="term" value="F:DNA-binding transcription factor activity, RNA polymerase II-specific"/>
    <property type="evidence" value="ECO:0007669"/>
    <property type="project" value="TreeGrafter"/>
</dbReference>
<feature type="non-terminal residue" evidence="6">
    <location>
        <position position="274"/>
    </location>
</feature>
<reference evidence="6" key="1">
    <citation type="journal article" date="2018" name="Genome Biol. Evol.">
        <title>Genomics and development of Lentinus tigrinus, a white-rot wood-decaying mushroom with dimorphic fruiting bodies.</title>
        <authorList>
            <person name="Wu B."/>
            <person name="Xu Z."/>
            <person name="Knudson A."/>
            <person name="Carlson A."/>
            <person name="Chen N."/>
            <person name="Kovaka S."/>
            <person name="LaButti K."/>
            <person name="Lipzen A."/>
            <person name="Pennachio C."/>
            <person name="Riley R."/>
            <person name="Schakwitz W."/>
            <person name="Umezawa K."/>
            <person name="Ohm R.A."/>
            <person name="Grigoriev I.V."/>
            <person name="Nagy L.G."/>
            <person name="Gibbons J."/>
            <person name="Hibbett D."/>
        </authorList>
    </citation>
    <scope>NUCLEOTIDE SEQUENCE [LARGE SCALE GENOMIC DNA]</scope>
    <source>
        <strain evidence="6">ALCF2SS1-6</strain>
    </source>
</reference>
<name>A0A5C2S5V5_9APHY</name>
<evidence type="ECO:0000313" key="7">
    <source>
        <dbReference type="Proteomes" id="UP000313359"/>
    </source>
</evidence>
<keyword evidence="1 3" id="KW-0238">DNA-binding</keyword>
<dbReference type="PANTHER" id="PTHR45789">
    <property type="entry name" value="FI18025P1"/>
    <property type="match status" value="1"/>
</dbReference>
<dbReference type="Gene3D" id="1.10.30.10">
    <property type="entry name" value="High mobility group box domain"/>
    <property type="match status" value="1"/>
</dbReference>
<feature type="compositionally biased region" description="Low complexity" evidence="4">
    <location>
        <begin position="26"/>
        <end position="39"/>
    </location>
</feature>
<protein>
    <submittedName>
        <fullName evidence="6">HMG-box</fullName>
    </submittedName>
</protein>
<feature type="non-terminal residue" evidence="6">
    <location>
        <position position="1"/>
    </location>
</feature>
<gene>
    <name evidence="6" type="ORF">L227DRAFT_489145</name>
</gene>
<dbReference type="InterPro" id="IPR051356">
    <property type="entry name" value="SOX/SOX-like_TF"/>
</dbReference>
<dbReference type="InterPro" id="IPR009071">
    <property type="entry name" value="HMG_box_dom"/>
</dbReference>
<feature type="compositionally biased region" description="Acidic residues" evidence="4">
    <location>
        <begin position="178"/>
        <end position="189"/>
    </location>
</feature>
<feature type="region of interest" description="Disordered" evidence="4">
    <location>
        <begin position="171"/>
        <end position="242"/>
    </location>
</feature>
<feature type="compositionally biased region" description="Basic and acidic residues" evidence="4">
    <location>
        <begin position="1"/>
        <end position="10"/>
    </location>
</feature>
<keyword evidence="7" id="KW-1185">Reference proteome</keyword>
<dbReference type="AlphaFoldDB" id="A0A5C2S5V5"/>
<dbReference type="GO" id="GO:0000978">
    <property type="term" value="F:RNA polymerase II cis-regulatory region sequence-specific DNA binding"/>
    <property type="evidence" value="ECO:0007669"/>
    <property type="project" value="TreeGrafter"/>
</dbReference>
<dbReference type="SMART" id="SM00398">
    <property type="entry name" value="HMG"/>
    <property type="match status" value="1"/>
</dbReference>